<dbReference type="Proteomes" id="UP000192266">
    <property type="component" value="Unassembled WGS sequence"/>
</dbReference>
<evidence type="ECO:0008006" key="4">
    <source>
        <dbReference type="Google" id="ProtNLM"/>
    </source>
</evidence>
<gene>
    <name evidence="2" type="ORF">SAMN00120144_3331</name>
</gene>
<feature type="signal peptide" evidence="1">
    <location>
        <begin position="1"/>
        <end position="21"/>
    </location>
</feature>
<dbReference type="STRING" id="645990.SAMN00120144_3331"/>
<accession>A0A1W1VI13</accession>
<evidence type="ECO:0000313" key="3">
    <source>
        <dbReference type="Proteomes" id="UP000192266"/>
    </source>
</evidence>
<evidence type="ECO:0000256" key="1">
    <source>
        <dbReference type="SAM" id="SignalP"/>
    </source>
</evidence>
<proteinExistence type="predicted"/>
<keyword evidence="1" id="KW-0732">Signal</keyword>
<protein>
    <recommendedName>
        <fullName evidence="4">Outer membrane protein beta-barrel domain-containing protein</fullName>
    </recommendedName>
</protein>
<feature type="chain" id="PRO_5012867964" description="Outer membrane protein beta-barrel domain-containing protein" evidence="1">
    <location>
        <begin position="22"/>
        <end position="192"/>
    </location>
</feature>
<keyword evidence="3" id="KW-1185">Reference proteome</keyword>
<sequence length="192" mass="21514">MLLPKIKLLVAFLCISRLATAQEPAAVPSPEIETMHSAKLTFLGLSYAYERALSPRTSLTAELMLASDFQGRSDGWGTTIDIYLAPVVNVEPRFYYNFLKRTAKGKNTTNNSANYVALSADYTFGSNISDRLRFEQALSVTPKWGLRRALGGQFFFESAVGLSFRKPVYYSWRLVPALNVKFGYVFGKRTAR</sequence>
<organism evidence="2 3">
    <name type="scientific">Hymenobacter roseosalivarius DSM 11622</name>
    <dbReference type="NCBI Taxonomy" id="645990"/>
    <lineage>
        <taxon>Bacteria</taxon>
        <taxon>Pseudomonadati</taxon>
        <taxon>Bacteroidota</taxon>
        <taxon>Cytophagia</taxon>
        <taxon>Cytophagales</taxon>
        <taxon>Hymenobacteraceae</taxon>
        <taxon>Hymenobacter</taxon>
    </lineage>
</organism>
<reference evidence="2 3" key="1">
    <citation type="submission" date="2017-04" db="EMBL/GenBank/DDBJ databases">
        <authorList>
            <person name="Afonso C.L."/>
            <person name="Miller P.J."/>
            <person name="Scott M.A."/>
            <person name="Spackman E."/>
            <person name="Goraichik I."/>
            <person name="Dimitrov K.M."/>
            <person name="Suarez D.L."/>
            <person name="Swayne D.E."/>
        </authorList>
    </citation>
    <scope>NUCLEOTIDE SEQUENCE [LARGE SCALE GENOMIC DNA]</scope>
    <source>
        <strain evidence="2 3">DSM 11622</strain>
    </source>
</reference>
<evidence type="ECO:0000313" key="2">
    <source>
        <dbReference type="EMBL" id="SMB92966.1"/>
    </source>
</evidence>
<dbReference type="EMBL" id="FWWW01000061">
    <property type="protein sequence ID" value="SMB92966.1"/>
    <property type="molecule type" value="Genomic_DNA"/>
</dbReference>
<dbReference type="AlphaFoldDB" id="A0A1W1VI13"/>
<name>A0A1W1VI13_9BACT</name>